<gene>
    <name evidence="3" type="ORF">SAMN05444126_1157</name>
</gene>
<accession>A0A1H9ULH0</accession>
<feature type="compositionally biased region" description="Basic and acidic residues" evidence="1">
    <location>
        <begin position="176"/>
        <end position="185"/>
    </location>
</feature>
<dbReference type="Pfam" id="PF11181">
    <property type="entry name" value="YflT"/>
    <property type="match status" value="1"/>
</dbReference>
<evidence type="ECO:0000313" key="4">
    <source>
        <dbReference type="Proteomes" id="UP000199318"/>
    </source>
</evidence>
<comment type="caution">
    <text evidence="3">The sequence shown here is derived from an EMBL/GenBank/DDBJ whole genome shotgun (WGS) entry which is preliminary data.</text>
</comment>
<dbReference type="EMBL" id="FOGV01000015">
    <property type="protein sequence ID" value="SES10315.1"/>
    <property type="molecule type" value="Genomic_DNA"/>
</dbReference>
<evidence type="ECO:0000259" key="2">
    <source>
        <dbReference type="Pfam" id="PF11181"/>
    </source>
</evidence>
<keyword evidence="4" id="KW-1185">Reference proteome</keyword>
<dbReference type="RefSeq" id="WP_093073122.1">
    <property type="nucleotide sequence ID" value="NZ_FOGV01000015.1"/>
</dbReference>
<feature type="domain" description="General stress protein 17M-like" evidence="2">
    <location>
        <begin position="4"/>
        <end position="60"/>
    </location>
</feature>
<dbReference type="Proteomes" id="UP000199318">
    <property type="component" value="Unassembled WGS sequence"/>
</dbReference>
<reference evidence="4" key="1">
    <citation type="submission" date="2016-10" db="EMBL/GenBank/DDBJ databases">
        <authorList>
            <person name="de Groot N.N."/>
        </authorList>
    </citation>
    <scope>NUCLEOTIDE SEQUENCE [LARGE SCALE GENOMIC DNA]</scope>
    <source>
        <strain evidence="4">10nlg</strain>
    </source>
</reference>
<dbReference type="AlphaFoldDB" id="A0A1H9ULH0"/>
<evidence type="ECO:0000256" key="1">
    <source>
        <dbReference type="SAM" id="MobiDB-lite"/>
    </source>
</evidence>
<proteinExistence type="predicted"/>
<dbReference type="OrthoDB" id="2880129at2"/>
<dbReference type="STRING" id="1464123.SAMN05444126_1157"/>
<feature type="region of interest" description="Disordered" evidence="1">
    <location>
        <begin position="136"/>
        <end position="185"/>
    </location>
</feature>
<dbReference type="InterPro" id="IPR025889">
    <property type="entry name" value="GSP17M-like_dom"/>
</dbReference>
<organism evidence="3 4">
    <name type="scientific">Salisediminibacterium halotolerans</name>
    <dbReference type="NCBI Taxonomy" id="517425"/>
    <lineage>
        <taxon>Bacteria</taxon>
        <taxon>Bacillati</taxon>
        <taxon>Bacillota</taxon>
        <taxon>Bacilli</taxon>
        <taxon>Bacillales</taxon>
        <taxon>Bacillaceae</taxon>
        <taxon>Salisediminibacterium</taxon>
    </lineage>
</organism>
<evidence type="ECO:0000313" key="3">
    <source>
        <dbReference type="EMBL" id="SES10315.1"/>
    </source>
</evidence>
<sequence>MNKQVVGVYDSEEQVIEAVEELQLKGHRPEEIILVAGDSDTTSWLRDHTLVKTEKLADEDEKTVPDEEPEEELSFIEKVKTAFKGKTEFKGDTTANSIKDPFQFTDYGIPENHAEQYQKDVADGKIVVLSPVVASTAAPADAGEIDPDRPSQTGDPMSAEDPVEYKEEAPQYSQDTDVKPENRDR</sequence>
<protein>
    <submittedName>
        <fullName evidence="3">Heat induced stress protein YflT</fullName>
    </submittedName>
</protein>
<name>A0A1H9ULH0_9BACI</name>